<name>A0AAD7SPU5_9TELE</name>
<dbReference type="Proteomes" id="UP001221898">
    <property type="component" value="Unassembled WGS sequence"/>
</dbReference>
<dbReference type="EMBL" id="JAINUG010000043">
    <property type="protein sequence ID" value="KAJ8406565.1"/>
    <property type="molecule type" value="Genomic_DNA"/>
</dbReference>
<proteinExistence type="predicted"/>
<dbReference type="AlphaFoldDB" id="A0AAD7SPU5"/>
<evidence type="ECO:0000313" key="2">
    <source>
        <dbReference type="Proteomes" id="UP001221898"/>
    </source>
</evidence>
<comment type="caution">
    <text evidence="1">The sequence shown here is derived from an EMBL/GenBank/DDBJ whole genome shotgun (WGS) entry which is preliminary data.</text>
</comment>
<accession>A0AAD7SPU5</accession>
<gene>
    <name evidence="1" type="ORF">AAFF_G00301390</name>
</gene>
<reference evidence="1" key="1">
    <citation type="journal article" date="2023" name="Science">
        <title>Genome structures resolve the early diversification of teleost fishes.</title>
        <authorList>
            <person name="Parey E."/>
            <person name="Louis A."/>
            <person name="Montfort J."/>
            <person name="Bouchez O."/>
            <person name="Roques C."/>
            <person name="Iampietro C."/>
            <person name="Lluch J."/>
            <person name="Castinel A."/>
            <person name="Donnadieu C."/>
            <person name="Desvignes T."/>
            <person name="Floi Bucao C."/>
            <person name="Jouanno E."/>
            <person name="Wen M."/>
            <person name="Mejri S."/>
            <person name="Dirks R."/>
            <person name="Jansen H."/>
            <person name="Henkel C."/>
            <person name="Chen W.J."/>
            <person name="Zahm M."/>
            <person name="Cabau C."/>
            <person name="Klopp C."/>
            <person name="Thompson A.W."/>
            <person name="Robinson-Rechavi M."/>
            <person name="Braasch I."/>
            <person name="Lecointre G."/>
            <person name="Bobe J."/>
            <person name="Postlethwait J.H."/>
            <person name="Berthelot C."/>
            <person name="Roest Crollius H."/>
            <person name="Guiguen Y."/>
        </authorList>
    </citation>
    <scope>NUCLEOTIDE SEQUENCE</scope>
    <source>
        <strain evidence="1">NC1722</strain>
    </source>
</reference>
<organism evidence="1 2">
    <name type="scientific">Aldrovandia affinis</name>
    <dbReference type="NCBI Taxonomy" id="143900"/>
    <lineage>
        <taxon>Eukaryota</taxon>
        <taxon>Metazoa</taxon>
        <taxon>Chordata</taxon>
        <taxon>Craniata</taxon>
        <taxon>Vertebrata</taxon>
        <taxon>Euteleostomi</taxon>
        <taxon>Actinopterygii</taxon>
        <taxon>Neopterygii</taxon>
        <taxon>Teleostei</taxon>
        <taxon>Notacanthiformes</taxon>
        <taxon>Halosauridae</taxon>
        <taxon>Aldrovandia</taxon>
    </lineage>
</organism>
<evidence type="ECO:0000313" key="1">
    <source>
        <dbReference type="EMBL" id="KAJ8406565.1"/>
    </source>
</evidence>
<protein>
    <submittedName>
        <fullName evidence="1">Uncharacterized protein</fullName>
    </submittedName>
</protein>
<sequence>MDKCVNVRADVGSPERCVDGNTCLHVQPVIFLRMWGTGVTIEQRWLSFIGLPRSEWRRGVRPGREEALTRDQMAAPGLAVPDSMRNIIRGPSRCRGKAD</sequence>
<keyword evidence="2" id="KW-1185">Reference proteome</keyword>